<organism evidence="9 10">
    <name type="scientific">Quercus lobata</name>
    <name type="common">Valley oak</name>
    <dbReference type="NCBI Taxonomy" id="97700"/>
    <lineage>
        <taxon>Eukaryota</taxon>
        <taxon>Viridiplantae</taxon>
        <taxon>Streptophyta</taxon>
        <taxon>Embryophyta</taxon>
        <taxon>Tracheophyta</taxon>
        <taxon>Spermatophyta</taxon>
        <taxon>Magnoliopsida</taxon>
        <taxon>eudicotyledons</taxon>
        <taxon>Gunneridae</taxon>
        <taxon>Pentapetalae</taxon>
        <taxon>rosids</taxon>
        <taxon>fabids</taxon>
        <taxon>Fagales</taxon>
        <taxon>Fagaceae</taxon>
        <taxon>Quercus</taxon>
    </lineage>
</organism>
<dbReference type="OMA" id="PRPRWAF"/>
<proteinExistence type="inferred from homology"/>
<keyword evidence="6" id="KW-0325">Glycoprotein</keyword>
<dbReference type="SMART" id="SM00848">
    <property type="entry name" value="Inhibitor_I29"/>
    <property type="match status" value="1"/>
</dbReference>
<protein>
    <submittedName>
        <fullName evidence="9">Uncharacterized protein</fullName>
    </submittedName>
</protein>
<dbReference type="Proteomes" id="UP000594261">
    <property type="component" value="Chromosome 5"/>
</dbReference>
<accession>A0A7N2R4X7</accession>
<dbReference type="EnsemblPlants" id="QL05p046184:mrna">
    <property type="protein sequence ID" value="QL05p046184:mrna"/>
    <property type="gene ID" value="QL05p046184"/>
</dbReference>
<dbReference type="CDD" id="cd02248">
    <property type="entry name" value="Peptidase_C1A"/>
    <property type="match status" value="1"/>
</dbReference>
<keyword evidence="3" id="KW-0378">Hydrolase</keyword>
<dbReference type="InterPro" id="IPR025660">
    <property type="entry name" value="Pept_his_AS"/>
</dbReference>
<dbReference type="GO" id="GO:0006508">
    <property type="term" value="P:proteolysis"/>
    <property type="evidence" value="ECO:0007669"/>
    <property type="project" value="UniProtKB-KW"/>
</dbReference>
<keyword evidence="2" id="KW-0645">Protease</keyword>
<keyword evidence="10" id="KW-1185">Reference proteome</keyword>
<feature type="domain" description="Peptidase C1A papain C-terminal" evidence="7">
    <location>
        <begin position="79"/>
        <end position="293"/>
    </location>
</feature>
<dbReference type="Gene3D" id="3.90.70.10">
    <property type="entry name" value="Cysteine proteinases"/>
    <property type="match status" value="1"/>
</dbReference>
<evidence type="ECO:0000256" key="2">
    <source>
        <dbReference type="ARBA" id="ARBA00022670"/>
    </source>
</evidence>
<dbReference type="InParanoid" id="A0A7N2R4X7"/>
<evidence type="ECO:0000259" key="8">
    <source>
        <dbReference type="SMART" id="SM00848"/>
    </source>
</evidence>
<evidence type="ECO:0000313" key="9">
    <source>
        <dbReference type="EnsemblPlants" id="QL05p046184:mrna"/>
    </source>
</evidence>
<dbReference type="SMART" id="SM00645">
    <property type="entry name" value="Pept_C1"/>
    <property type="match status" value="1"/>
</dbReference>
<comment type="similarity">
    <text evidence="1">Belongs to the peptidase C1 family.</text>
</comment>
<dbReference type="EMBL" id="LRBV02000005">
    <property type="status" value="NOT_ANNOTATED_CDS"/>
    <property type="molecule type" value="Genomic_DNA"/>
</dbReference>
<dbReference type="InterPro" id="IPR013128">
    <property type="entry name" value="Peptidase_C1A"/>
</dbReference>
<dbReference type="PROSITE" id="PS00639">
    <property type="entry name" value="THIOL_PROTEASE_HIS"/>
    <property type="match status" value="1"/>
</dbReference>
<dbReference type="PROSITE" id="PS00640">
    <property type="entry name" value="THIOL_PROTEASE_ASN"/>
    <property type="match status" value="1"/>
</dbReference>
<feature type="domain" description="Cathepsin propeptide inhibitor" evidence="8">
    <location>
        <begin position="26"/>
        <end position="83"/>
    </location>
</feature>
<name>A0A7N2R4X7_QUELO</name>
<dbReference type="Gramene" id="QL05p046184:mrna">
    <property type="protein sequence ID" value="QL05p046184:mrna"/>
    <property type="gene ID" value="QL05p046184"/>
</dbReference>
<evidence type="ECO:0000313" key="10">
    <source>
        <dbReference type="Proteomes" id="UP000594261"/>
    </source>
</evidence>
<sequence>MFFILETFISRAMSRNFPKAPLYERYEQWMAQHGRNYIDSIEQEKRFNIFKDNIEYIDKSNNEGNRTFKLGVNKFADLTTEEFLASYTGYKISNQPRPRWAFSAVAAIEGAIQIKTGNLISLSEQQLVDCSNELDGNGGCQGGYMDNAFRYVERNGGIATEENYPHRESDGTCDQQKASIIGAKILSLVMVTRNNEDAILQAVASQPVSIGILASHDFQFYESGVLTGECESTSLSHAVTAIGYGTSDDGIKYWLMKNSWGADWGEDGYIRIQRDSGAPEGLCGLAKLPSYVAV</sequence>
<dbReference type="Pfam" id="PF00112">
    <property type="entry name" value="Peptidase_C1"/>
    <property type="match status" value="1"/>
</dbReference>
<dbReference type="FunFam" id="3.90.70.10:FF:000332">
    <property type="entry name" value="Cathepsin L1"/>
    <property type="match status" value="1"/>
</dbReference>
<evidence type="ECO:0000256" key="6">
    <source>
        <dbReference type="ARBA" id="ARBA00023180"/>
    </source>
</evidence>
<dbReference type="PANTHER" id="PTHR12411">
    <property type="entry name" value="CYSTEINE PROTEASE FAMILY C1-RELATED"/>
    <property type="match status" value="1"/>
</dbReference>
<dbReference type="AlphaFoldDB" id="A0A7N2R4X7"/>
<evidence type="ECO:0000259" key="7">
    <source>
        <dbReference type="SMART" id="SM00645"/>
    </source>
</evidence>
<keyword evidence="4" id="KW-0788">Thiol protease</keyword>
<dbReference type="InterPro" id="IPR025661">
    <property type="entry name" value="Pept_asp_AS"/>
</dbReference>
<evidence type="ECO:0000256" key="1">
    <source>
        <dbReference type="ARBA" id="ARBA00008455"/>
    </source>
</evidence>
<dbReference type="GO" id="GO:0008234">
    <property type="term" value="F:cysteine-type peptidase activity"/>
    <property type="evidence" value="ECO:0007669"/>
    <property type="project" value="UniProtKB-KW"/>
</dbReference>
<keyword evidence="5" id="KW-1015">Disulfide bond</keyword>
<dbReference type="InterPro" id="IPR013201">
    <property type="entry name" value="Prot_inhib_I29"/>
</dbReference>
<evidence type="ECO:0000256" key="5">
    <source>
        <dbReference type="ARBA" id="ARBA00023157"/>
    </source>
</evidence>
<dbReference type="InterPro" id="IPR039417">
    <property type="entry name" value="Peptidase_C1A_papain-like"/>
</dbReference>
<dbReference type="InterPro" id="IPR000668">
    <property type="entry name" value="Peptidase_C1A_C"/>
</dbReference>
<evidence type="ECO:0000256" key="4">
    <source>
        <dbReference type="ARBA" id="ARBA00022807"/>
    </source>
</evidence>
<dbReference type="InterPro" id="IPR038765">
    <property type="entry name" value="Papain-like_cys_pep_sf"/>
</dbReference>
<reference evidence="9 10" key="1">
    <citation type="journal article" date="2016" name="G3 (Bethesda)">
        <title>First Draft Assembly and Annotation of the Genome of a California Endemic Oak Quercus lobata Nee (Fagaceae).</title>
        <authorList>
            <person name="Sork V.L."/>
            <person name="Fitz-Gibbon S.T."/>
            <person name="Puiu D."/>
            <person name="Crepeau M."/>
            <person name="Gugger P.F."/>
            <person name="Sherman R."/>
            <person name="Stevens K."/>
            <person name="Langley C.H."/>
            <person name="Pellegrini M."/>
            <person name="Salzberg S.L."/>
        </authorList>
    </citation>
    <scope>NUCLEOTIDE SEQUENCE [LARGE SCALE GENOMIC DNA]</scope>
    <source>
        <strain evidence="9 10">cv. SW786</strain>
    </source>
</reference>
<dbReference type="Gene3D" id="1.10.287.2250">
    <property type="match status" value="1"/>
</dbReference>
<dbReference type="SUPFAM" id="SSF54001">
    <property type="entry name" value="Cysteine proteinases"/>
    <property type="match status" value="1"/>
</dbReference>
<reference evidence="9" key="2">
    <citation type="submission" date="2021-01" db="UniProtKB">
        <authorList>
            <consortium name="EnsemblPlants"/>
        </authorList>
    </citation>
    <scope>IDENTIFICATION</scope>
</reference>
<evidence type="ECO:0000256" key="3">
    <source>
        <dbReference type="ARBA" id="ARBA00022801"/>
    </source>
</evidence>
<dbReference type="Pfam" id="PF08246">
    <property type="entry name" value="Inhibitor_I29"/>
    <property type="match status" value="1"/>
</dbReference>